<dbReference type="Pfam" id="PF04674">
    <property type="entry name" value="Phi_1"/>
    <property type="match status" value="1"/>
</dbReference>
<gene>
    <name evidence="8" type="ORF">SO802_030788</name>
</gene>
<evidence type="ECO:0000256" key="4">
    <source>
        <dbReference type="ARBA" id="ARBA00022729"/>
    </source>
</evidence>
<keyword evidence="4" id="KW-0732">Signal</keyword>
<dbReference type="AlphaFoldDB" id="A0AAW2BKW9"/>
<feature type="coiled-coil region" evidence="6">
    <location>
        <begin position="213"/>
        <end position="279"/>
    </location>
</feature>
<name>A0AAW2BKW9_9ROSI</name>
<dbReference type="GO" id="GO:0048046">
    <property type="term" value="C:apoplast"/>
    <property type="evidence" value="ECO:0007669"/>
    <property type="project" value="UniProtKB-SubCell"/>
</dbReference>
<dbReference type="InterPro" id="IPR031974">
    <property type="entry name" value="PDCD7"/>
</dbReference>
<dbReference type="PANTHER" id="PTHR48190">
    <property type="entry name" value="PROGRAMMED CELL DEATH PROTEIN 7"/>
    <property type="match status" value="1"/>
</dbReference>
<keyword evidence="9" id="KW-1185">Reference proteome</keyword>
<evidence type="ECO:0000313" key="8">
    <source>
        <dbReference type="EMBL" id="KAK9985837.1"/>
    </source>
</evidence>
<dbReference type="PANTHER" id="PTHR48190:SF2">
    <property type="entry name" value="PROGRAMMED CELL DEATH PROTEIN 7"/>
    <property type="match status" value="1"/>
</dbReference>
<evidence type="ECO:0000256" key="3">
    <source>
        <dbReference type="ARBA" id="ARBA00022525"/>
    </source>
</evidence>
<feature type="compositionally biased region" description="Polar residues" evidence="7">
    <location>
        <begin position="371"/>
        <end position="383"/>
    </location>
</feature>
<dbReference type="InterPro" id="IPR006766">
    <property type="entry name" value="EXORDIUM-like"/>
</dbReference>
<organism evidence="8 9">
    <name type="scientific">Lithocarpus litseifolius</name>
    <dbReference type="NCBI Taxonomy" id="425828"/>
    <lineage>
        <taxon>Eukaryota</taxon>
        <taxon>Viridiplantae</taxon>
        <taxon>Streptophyta</taxon>
        <taxon>Embryophyta</taxon>
        <taxon>Tracheophyta</taxon>
        <taxon>Spermatophyta</taxon>
        <taxon>Magnoliopsida</taxon>
        <taxon>eudicotyledons</taxon>
        <taxon>Gunneridae</taxon>
        <taxon>Pentapetalae</taxon>
        <taxon>rosids</taxon>
        <taxon>fabids</taxon>
        <taxon>Fagales</taxon>
        <taxon>Fagaceae</taxon>
        <taxon>Lithocarpus</taxon>
    </lineage>
</organism>
<dbReference type="Proteomes" id="UP001459277">
    <property type="component" value="Unassembled WGS sequence"/>
</dbReference>
<evidence type="ECO:0000256" key="2">
    <source>
        <dbReference type="ARBA" id="ARBA00022523"/>
    </source>
</evidence>
<dbReference type="GO" id="GO:0005689">
    <property type="term" value="C:U12-type spliceosomal complex"/>
    <property type="evidence" value="ECO:0007669"/>
    <property type="project" value="TreeGrafter"/>
</dbReference>
<comment type="subcellular location">
    <subcellularLocation>
        <location evidence="1">Secreted</location>
        <location evidence="1">Extracellular space</location>
        <location evidence="1">Apoplast</location>
    </subcellularLocation>
</comment>
<proteinExistence type="inferred from homology"/>
<feature type="coiled-coil region" evidence="6">
    <location>
        <begin position="88"/>
        <end position="115"/>
    </location>
</feature>
<comment type="caution">
    <text evidence="8">The sequence shown here is derived from an EMBL/GenBank/DDBJ whole genome shotgun (WGS) entry which is preliminary data.</text>
</comment>
<sequence length="623" mass="70601">MAELNMGLELPCRTNSCILLSTVGLSLEISLSKKNWREDCLPISSFQTLQKCEFCVLAMNLVPFQSVPPQWFPMLPPNPPTSSAFWESKNVQERLRELQDTLDLAKAMKKELEILMMIKDGKGCVQDEDSGTNAIFIDRFKKILKDKRISLESQESLSVEAVNALMSKLRAQLEPFRVIVDEATPWEEKSAVVRLSNNIQKNKRNKLWRKRKRKRIAEMLTKEREQFEQADKEADEWRAREIAKDIAKRKVEKMKEVAKLKAKEERKKLESELEQVLIVEKLQELRSIRIQKLKKQGHFLPEEDDKFMDRVRAAVEEEERQAIAAADTDAAKDAIASAEESRKSLLSQALDSRDLSSDKDSNMKSEDQIIETENNKGSTSVTMKESEPQALEGQGISGAYDSVANLPLEFYHYYHGSNTDMGTLIEVRRTWDAYIRLGGSRIPGHWVQPPPPADETWASYLGKFHKPTMSGTQSSGICAYPFARPKNSGKPPPSTNGGNNIMHAPNGDVGANGMISVIAHEPAGVSSNPLVNAWYAGDDPTAPTEIADLCVGVYRRWWGWWICGKVFIDSWGNEYNVNGVKGKGFLVQLVWTPLQRRCFGLNAVDFIVILCYHFFNYFTSCFY</sequence>
<accession>A0AAW2BKW9</accession>
<evidence type="ECO:0008006" key="10">
    <source>
        <dbReference type="Google" id="ProtNLM"/>
    </source>
</evidence>
<dbReference type="EMBL" id="JAZDWU010000011">
    <property type="protein sequence ID" value="KAK9985837.1"/>
    <property type="molecule type" value="Genomic_DNA"/>
</dbReference>
<keyword evidence="6" id="KW-0175">Coiled coil</keyword>
<evidence type="ECO:0000313" key="9">
    <source>
        <dbReference type="Proteomes" id="UP001459277"/>
    </source>
</evidence>
<feature type="region of interest" description="Disordered" evidence="7">
    <location>
        <begin position="346"/>
        <end position="390"/>
    </location>
</feature>
<dbReference type="Pfam" id="PF16021">
    <property type="entry name" value="PDCD7"/>
    <property type="match status" value="1"/>
</dbReference>
<protein>
    <recommendedName>
        <fullName evidence="10">Programmed cell death protein 7</fullName>
    </recommendedName>
</protein>
<evidence type="ECO:0000256" key="1">
    <source>
        <dbReference type="ARBA" id="ARBA00004271"/>
    </source>
</evidence>
<evidence type="ECO:0000256" key="6">
    <source>
        <dbReference type="SAM" id="Coils"/>
    </source>
</evidence>
<comment type="similarity">
    <text evidence="5">Belongs to the EXORDIUM family.</text>
</comment>
<keyword evidence="2" id="KW-0052">Apoplast</keyword>
<evidence type="ECO:0000256" key="7">
    <source>
        <dbReference type="SAM" id="MobiDB-lite"/>
    </source>
</evidence>
<reference evidence="8 9" key="1">
    <citation type="submission" date="2024-01" db="EMBL/GenBank/DDBJ databases">
        <title>A telomere-to-telomere, gap-free genome of sweet tea (Lithocarpus litseifolius).</title>
        <authorList>
            <person name="Zhou J."/>
        </authorList>
    </citation>
    <scope>NUCLEOTIDE SEQUENCE [LARGE SCALE GENOMIC DNA]</scope>
    <source>
        <strain evidence="8">Zhou-2022a</strain>
        <tissue evidence="8">Leaf</tissue>
    </source>
</reference>
<feature type="compositionally biased region" description="Basic and acidic residues" evidence="7">
    <location>
        <begin position="351"/>
        <end position="367"/>
    </location>
</feature>
<evidence type="ECO:0000256" key="5">
    <source>
        <dbReference type="ARBA" id="ARBA00023591"/>
    </source>
</evidence>
<dbReference type="InterPro" id="IPR052831">
    <property type="entry name" value="Apoptosis_promoter"/>
</dbReference>
<keyword evidence="3" id="KW-0964">Secreted</keyword>